<organism evidence="1">
    <name type="scientific">uncultured Caudovirales phage</name>
    <dbReference type="NCBI Taxonomy" id="2100421"/>
    <lineage>
        <taxon>Viruses</taxon>
        <taxon>Duplodnaviria</taxon>
        <taxon>Heunggongvirae</taxon>
        <taxon>Uroviricota</taxon>
        <taxon>Caudoviricetes</taxon>
        <taxon>Peduoviridae</taxon>
        <taxon>Maltschvirus</taxon>
        <taxon>Maltschvirus maltsch</taxon>
    </lineage>
</organism>
<sequence>MGKRKSKGLGDSIEKFTEATGIKAGVDKLAEAIGFDCGCDKRKEVLNKIFPYNNPECLSIEDYQYLDQFFAVNHETITPMIQNDLANIYFNVFNVRLQQTSCDSCWRDTIGKLRKVYMEHDNEA</sequence>
<dbReference type="EMBL" id="LR796495">
    <property type="protein sequence ID" value="CAB4148251.1"/>
    <property type="molecule type" value="Genomic_DNA"/>
</dbReference>
<protein>
    <submittedName>
        <fullName evidence="1">Uncharacterized protein</fullName>
    </submittedName>
</protein>
<accession>A0A6J5MQ94</accession>
<evidence type="ECO:0000313" key="1">
    <source>
        <dbReference type="EMBL" id="CAB4148251.1"/>
    </source>
</evidence>
<proteinExistence type="predicted"/>
<name>A0A6J5MQ94_9CAUD</name>
<reference evidence="1" key="1">
    <citation type="submission" date="2020-04" db="EMBL/GenBank/DDBJ databases">
        <authorList>
            <person name="Chiriac C."/>
            <person name="Salcher M."/>
            <person name="Ghai R."/>
            <person name="Kavagutti S V."/>
        </authorList>
    </citation>
    <scope>NUCLEOTIDE SEQUENCE</scope>
</reference>
<gene>
    <name evidence="1" type="ORF">UFOVP520_30</name>
</gene>